<proteinExistence type="predicted"/>
<comment type="caution">
    <text evidence="5">The sequence shown here is derived from an EMBL/GenBank/DDBJ whole genome shotgun (WGS) entry which is preliminary data.</text>
</comment>
<gene>
    <name evidence="5" type="ORF">FIM25_12170</name>
</gene>
<sequence>MVLLLYLKKKEFLAQNVTGHTGTVRISAPTVRQKPSLKPLHQVSIPQFSGRIHRGNHIEKGNSSCLHTKIPIIAMTAGAMQQDRVRCLEAGMDDYISKPVLPEELMHVLTKWLPLNDALPLLMRRL</sequence>
<keyword evidence="6" id="KW-1185">Reference proteome</keyword>
<dbReference type="PROSITE" id="PS50110">
    <property type="entry name" value="RESPONSE_REGULATORY"/>
    <property type="match status" value="1"/>
</dbReference>
<keyword evidence="1" id="KW-0597">Phosphoprotein</keyword>
<dbReference type="SUPFAM" id="SSF52172">
    <property type="entry name" value="CheY-like"/>
    <property type="match status" value="1"/>
</dbReference>
<dbReference type="Proteomes" id="UP000321899">
    <property type="component" value="Unassembled WGS sequence"/>
</dbReference>
<dbReference type="GO" id="GO:0000160">
    <property type="term" value="P:phosphorelay signal transduction system"/>
    <property type="evidence" value="ECO:0007669"/>
    <property type="project" value="UniProtKB-KW"/>
</dbReference>
<dbReference type="Pfam" id="PF00072">
    <property type="entry name" value="Response_reg"/>
    <property type="match status" value="1"/>
</dbReference>
<dbReference type="InterPro" id="IPR011006">
    <property type="entry name" value="CheY-like_superfamily"/>
</dbReference>
<dbReference type="EMBL" id="VDMB01000016">
    <property type="protein sequence ID" value="TYT74036.1"/>
    <property type="molecule type" value="Genomic_DNA"/>
</dbReference>
<reference evidence="5 6" key="1">
    <citation type="submission" date="2019-06" db="EMBL/GenBank/DDBJ databases">
        <title>Desulfobotulus mexicanus sp. nov., a novel sulfate-reducing bacterium isolated from the sediment of an alkaline crater lake in Mexico.</title>
        <authorList>
            <person name="Hirschler-Rea A."/>
        </authorList>
    </citation>
    <scope>NUCLEOTIDE SEQUENCE [LARGE SCALE GENOMIC DNA]</scope>
    <source>
        <strain evidence="5 6">PAR22N</strain>
    </source>
</reference>
<dbReference type="AlphaFoldDB" id="A0A5S5ME65"/>
<evidence type="ECO:0000256" key="2">
    <source>
        <dbReference type="ARBA" id="ARBA00023012"/>
    </source>
</evidence>
<feature type="domain" description="Response regulatory" evidence="4">
    <location>
        <begin position="1"/>
        <end position="113"/>
    </location>
</feature>
<dbReference type="InterPro" id="IPR001789">
    <property type="entry name" value="Sig_transdc_resp-reg_receiver"/>
</dbReference>
<protein>
    <submittedName>
        <fullName evidence="5">Response regulator</fullName>
    </submittedName>
</protein>
<evidence type="ECO:0000313" key="6">
    <source>
        <dbReference type="Proteomes" id="UP000321899"/>
    </source>
</evidence>
<dbReference type="OrthoDB" id="514180at2"/>
<dbReference type="Gene3D" id="3.40.50.2300">
    <property type="match status" value="1"/>
</dbReference>
<evidence type="ECO:0000313" key="5">
    <source>
        <dbReference type="EMBL" id="TYT74036.1"/>
    </source>
</evidence>
<evidence type="ECO:0000256" key="3">
    <source>
        <dbReference type="PROSITE-ProRule" id="PRU00169"/>
    </source>
</evidence>
<accession>A0A5S5ME65</accession>
<evidence type="ECO:0000256" key="1">
    <source>
        <dbReference type="ARBA" id="ARBA00022553"/>
    </source>
</evidence>
<dbReference type="PANTHER" id="PTHR45339:SF1">
    <property type="entry name" value="HYBRID SIGNAL TRANSDUCTION HISTIDINE KINASE J"/>
    <property type="match status" value="1"/>
</dbReference>
<comment type="caution">
    <text evidence="3">Lacks conserved residue(s) required for the propagation of feature annotation.</text>
</comment>
<dbReference type="PANTHER" id="PTHR45339">
    <property type="entry name" value="HYBRID SIGNAL TRANSDUCTION HISTIDINE KINASE J"/>
    <property type="match status" value="1"/>
</dbReference>
<keyword evidence="2" id="KW-0902">Two-component regulatory system</keyword>
<name>A0A5S5ME65_9BACT</name>
<organism evidence="5 6">
    <name type="scientific">Desulfobotulus mexicanus</name>
    <dbReference type="NCBI Taxonomy" id="2586642"/>
    <lineage>
        <taxon>Bacteria</taxon>
        <taxon>Pseudomonadati</taxon>
        <taxon>Thermodesulfobacteriota</taxon>
        <taxon>Desulfobacteria</taxon>
        <taxon>Desulfobacterales</taxon>
        <taxon>Desulfobacteraceae</taxon>
        <taxon>Desulfobotulus</taxon>
    </lineage>
</organism>
<evidence type="ECO:0000259" key="4">
    <source>
        <dbReference type="PROSITE" id="PS50110"/>
    </source>
</evidence>